<evidence type="ECO:0000313" key="2">
    <source>
        <dbReference type="EMBL" id="CAF4142894.1"/>
    </source>
</evidence>
<gene>
    <name evidence="2" type="ORF">OKA104_LOCUS37849</name>
    <name evidence="1" type="ORF">VCS650_LOCUS19333</name>
</gene>
<proteinExistence type="predicted"/>
<dbReference type="Proteomes" id="UP000663881">
    <property type="component" value="Unassembled WGS sequence"/>
</dbReference>
<dbReference type="EMBL" id="CAJOAY010006521">
    <property type="protein sequence ID" value="CAF4142894.1"/>
    <property type="molecule type" value="Genomic_DNA"/>
</dbReference>
<evidence type="ECO:0000313" key="3">
    <source>
        <dbReference type="Proteomes" id="UP000663891"/>
    </source>
</evidence>
<sequence>MTTIAKGIRQTLLKIEQQIKQTNIIDKLNHDVNIEMDNKQPNSPRSIHHDHLSNHSNINKGYFINLLLEGHDALIYYYNSIDDLLQLKGTFGEETDEQFEKIQSNIRSEMVCRYRNILNVYSQKWKSADEINDRIKFSKMRRFSPSMIHDIRSVIIIRYLRDWIEDIIDALTNVETKLV</sequence>
<comment type="caution">
    <text evidence="1">The sequence shown here is derived from an EMBL/GenBank/DDBJ whole genome shotgun (WGS) entry which is preliminary data.</text>
</comment>
<dbReference type="Proteomes" id="UP000663891">
    <property type="component" value="Unassembled WGS sequence"/>
</dbReference>
<evidence type="ECO:0000313" key="1">
    <source>
        <dbReference type="EMBL" id="CAF1086854.1"/>
    </source>
</evidence>
<dbReference type="EMBL" id="CAJNON010000192">
    <property type="protein sequence ID" value="CAF1086854.1"/>
    <property type="molecule type" value="Genomic_DNA"/>
</dbReference>
<name>A0A814N3F7_9BILA</name>
<dbReference type="OrthoDB" id="10536631at2759"/>
<accession>A0A814N3F7</accession>
<reference evidence="1" key="1">
    <citation type="submission" date="2021-02" db="EMBL/GenBank/DDBJ databases">
        <authorList>
            <person name="Nowell W R."/>
        </authorList>
    </citation>
    <scope>NUCLEOTIDE SEQUENCE</scope>
</reference>
<organism evidence="1 3">
    <name type="scientific">Adineta steineri</name>
    <dbReference type="NCBI Taxonomy" id="433720"/>
    <lineage>
        <taxon>Eukaryota</taxon>
        <taxon>Metazoa</taxon>
        <taxon>Spiralia</taxon>
        <taxon>Gnathifera</taxon>
        <taxon>Rotifera</taxon>
        <taxon>Eurotatoria</taxon>
        <taxon>Bdelloidea</taxon>
        <taxon>Adinetida</taxon>
        <taxon>Adinetidae</taxon>
        <taxon>Adineta</taxon>
    </lineage>
</organism>
<protein>
    <submittedName>
        <fullName evidence="1">Uncharacterized protein</fullName>
    </submittedName>
</protein>
<dbReference type="AlphaFoldDB" id="A0A814N3F7"/>